<gene>
    <name evidence="10" type="ORF">DLAC_01941</name>
</gene>
<dbReference type="InterPro" id="IPR036396">
    <property type="entry name" value="Cyt_P450_sf"/>
</dbReference>
<protein>
    <submittedName>
        <fullName evidence="10">Cytochrome P450 family protein</fullName>
    </submittedName>
</protein>
<dbReference type="GO" id="GO:0005506">
    <property type="term" value="F:iron ion binding"/>
    <property type="evidence" value="ECO:0007669"/>
    <property type="project" value="InterPro"/>
</dbReference>
<dbReference type="OMA" id="VLHQYTE"/>
<dbReference type="PANTHER" id="PTHR24292">
    <property type="entry name" value="CYTOCHROME P450"/>
    <property type="match status" value="1"/>
</dbReference>
<dbReference type="PROSITE" id="PS00086">
    <property type="entry name" value="CYTOCHROME_P450"/>
    <property type="match status" value="1"/>
</dbReference>
<dbReference type="GO" id="GO:0004497">
    <property type="term" value="F:monooxygenase activity"/>
    <property type="evidence" value="ECO:0007669"/>
    <property type="project" value="UniProtKB-KW"/>
</dbReference>
<dbReference type="OrthoDB" id="19324at2759"/>
<reference evidence="10 11" key="1">
    <citation type="submission" date="2015-12" db="EMBL/GenBank/DDBJ databases">
        <title>Dictyostelia acquired genes for synthesis and detection of signals that induce cell-type specialization by lateral gene transfer from prokaryotes.</title>
        <authorList>
            <person name="Gloeckner G."/>
            <person name="Schaap P."/>
        </authorList>
    </citation>
    <scope>NUCLEOTIDE SEQUENCE [LARGE SCALE GENOMIC DNA]</scope>
    <source>
        <strain evidence="10 11">TK</strain>
    </source>
</reference>
<evidence type="ECO:0000256" key="2">
    <source>
        <dbReference type="ARBA" id="ARBA00010617"/>
    </source>
</evidence>
<comment type="similarity">
    <text evidence="2 9">Belongs to the cytochrome P450 family.</text>
</comment>
<organism evidence="10 11">
    <name type="scientific">Tieghemostelium lacteum</name>
    <name type="common">Slime mold</name>
    <name type="synonym">Dictyostelium lacteum</name>
    <dbReference type="NCBI Taxonomy" id="361077"/>
    <lineage>
        <taxon>Eukaryota</taxon>
        <taxon>Amoebozoa</taxon>
        <taxon>Evosea</taxon>
        <taxon>Eumycetozoa</taxon>
        <taxon>Dictyostelia</taxon>
        <taxon>Dictyosteliales</taxon>
        <taxon>Raperosteliaceae</taxon>
        <taxon>Tieghemostelium</taxon>
    </lineage>
</organism>
<feature type="binding site" description="axial binding residue" evidence="8">
    <location>
        <position position="343"/>
    </location>
    <ligand>
        <name>heme</name>
        <dbReference type="ChEBI" id="CHEBI:30413"/>
    </ligand>
    <ligandPart>
        <name>Fe</name>
        <dbReference type="ChEBI" id="CHEBI:18248"/>
    </ligandPart>
</feature>
<evidence type="ECO:0000256" key="4">
    <source>
        <dbReference type="ARBA" id="ARBA00022723"/>
    </source>
</evidence>
<evidence type="ECO:0000313" key="10">
    <source>
        <dbReference type="EMBL" id="KYR01352.1"/>
    </source>
</evidence>
<comment type="cofactor">
    <cofactor evidence="1 8">
        <name>heme</name>
        <dbReference type="ChEBI" id="CHEBI:30413"/>
    </cofactor>
</comment>
<keyword evidence="5 9" id="KW-0560">Oxidoreductase</keyword>
<dbReference type="Pfam" id="PF00067">
    <property type="entry name" value="p450"/>
    <property type="match status" value="1"/>
</dbReference>
<evidence type="ECO:0000256" key="7">
    <source>
        <dbReference type="ARBA" id="ARBA00023033"/>
    </source>
</evidence>
<keyword evidence="3 8" id="KW-0349">Heme</keyword>
<dbReference type="Gene3D" id="1.10.630.10">
    <property type="entry name" value="Cytochrome P450"/>
    <property type="match status" value="1"/>
</dbReference>
<keyword evidence="4 8" id="KW-0479">Metal-binding</keyword>
<dbReference type="EMBL" id="LODT01000009">
    <property type="protein sequence ID" value="KYR01352.1"/>
    <property type="molecule type" value="Genomic_DNA"/>
</dbReference>
<accession>A0A152A533</accession>
<keyword evidence="7 9" id="KW-0503">Monooxygenase</keyword>
<evidence type="ECO:0000256" key="8">
    <source>
        <dbReference type="PIRSR" id="PIRSR602401-1"/>
    </source>
</evidence>
<name>A0A152A533_TIELA</name>
<dbReference type="InterPro" id="IPR002401">
    <property type="entry name" value="Cyt_P450_E_grp-I"/>
</dbReference>
<evidence type="ECO:0000256" key="3">
    <source>
        <dbReference type="ARBA" id="ARBA00022617"/>
    </source>
</evidence>
<dbReference type="Proteomes" id="UP000076078">
    <property type="component" value="Unassembled WGS sequence"/>
</dbReference>
<dbReference type="SUPFAM" id="SSF48264">
    <property type="entry name" value="Cytochrome P450"/>
    <property type="match status" value="1"/>
</dbReference>
<dbReference type="PRINTS" id="PR00385">
    <property type="entry name" value="P450"/>
</dbReference>
<evidence type="ECO:0000256" key="6">
    <source>
        <dbReference type="ARBA" id="ARBA00023004"/>
    </source>
</evidence>
<dbReference type="AlphaFoldDB" id="A0A152A533"/>
<sequence length="398" mass="46188">MIFTKDLEICKYILSASAEIGDYRKPPDSSGVMIKLARNSILMSEESQWKFHRSLLSPSFTGIQCNLMKPIINQCIDRQIANLLSLSKNDTVINVDIQKENTKLTFDIIGQLSIGYNFKSIEGQSEISNHFTFILNEMIKPIRRLSSWIPLPSDWLLFRYIREFDQITIMAINHRKQGTSSMYKSNFLLDSLISSKQSLNQDVIIGNINTFLLAGHETSSNLLTFVYYLLCKHQSIQEELYQQINVLQENSPLLDWVINETLRLYPPAPMVARSRHNKYDDILPGNIRISHDTLILISIYAIHRDTRHWGEDANQFNPYRWKDIPDASRLPYFLPFSQGSRICIGKQFTQIESKLIISKMLQTFHLQISKAEESKFKIYQRATLTIKNPIHLILNKRL</sequence>
<evidence type="ECO:0000256" key="5">
    <source>
        <dbReference type="ARBA" id="ARBA00023002"/>
    </source>
</evidence>
<keyword evidence="6 8" id="KW-0408">Iron</keyword>
<dbReference type="PRINTS" id="PR00463">
    <property type="entry name" value="EP450I"/>
</dbReference>
<dbReference type="InterPro" id="IPR050476">
    <property type="entry name" value="Insect_CytP450_Detox"/>
</dbReference>
<evidence type="ECO:0000256" key="1">
    <source>
        <dbReference type="ARBA" id="ARBA00001971"/>
    </source>
</evidence>
<dbReference type="STRING" id="361077.A0A152A533"/>
<dbReference type="PANTHER" id="PTHR24292:SF54">
    <property type="entry name" value="CYP9F3-RELATED"/>
    <property type="match status" value="1"/>
</dbReference>
<dbReference type="InParanoid" id="A0A152A533"/>
<dbReference type="GO" id="GO:0020037">
    <property type="term" value="F:heme binding"/>
    <property type="evidence" value="ECO:0007669"/>
    <property type="project" value="InterPro"/>
</dbReference>
<dbReference type="InterPro" id="IPR001128">
    <property type="entry name" value="Cyt_P450"/>
</dbReference>
<keyword evidence="11" id="KW-1185">Reference proteome</keyword>
<dbReference type="GO" id="GO:0016705">
    <property type="term" value="F:oxidoreductase activity, acting on paired donors, with incorporation or reduction of molecular oxygen"/>
    <property type="evidence" value="ECO:0007669"/>
    <property type="project" value="InterPro"/>
</dbReference>
<comment type="caution">
    <text evidence="10">The sequence shown here is derived from an EMBL/GenBank/DDBJ whole genome shotgun (WGS) entry which is preliminary data.</text>
</comment>
<proteinExistence type="inferred from homology"/>
<evidence type="ECO:0000313" key="11">
    <source>
        <dbReference type="Proteomes" id="UP000076078"/>
    </source>
</evidence>
<dbReference type="InterPro" id="IPR017972">
    <property type="entry name" value="Cyt_P450_CS"/>
</dbReference>
<evidence type="ECO:0000256" key="9">
    <source>
        <dbReference type="RuleBase" id="RU000461"/>
    </source>
</evidence>